<gene>
    <name evidence="1" type="ORF">MCOS_LOCUS297</name>
</gene>
<proteinExistence type="predicted"/>
<reference evidence="3" key="1">
    <citation type="submission" date="2017-02" db="UniProtKB">
        <authorList>
            <consortium name="WormBaseParasite"/>
        </authorList>
    </citation>
    <scope>IDENTIFICATION</scope>
</reference>
<keyword evidence="2" id="KW-1185">Reference proteome</keyword>
<evidence type="ECO:0000313" key="3">
    <source>
        <dbReference type="WBParaSite" id="MCOS_0000029601-mRNA-1"/>
    </source>
</evidence>
<dbReference type="EMBL" id="UXSR01000023">
    <property type="protein sequence ID" value="VDD74294.1"/>
    <property type="molecule type" value="Genomic_DNA"/>
</dbReference>
<dbReference type="AlphaFoldDB" id="A0A0R3U1P0"/>
<dbReference type="STRING" id="53468.A0A0R3U1P0"/>
<dbReference type="WBParaSite" id="MCOS_0000029601-mRNA-1">
    <property type="protein sequence ID" value="MCOS_0000029601-mRNA-1"/>
    <property type="gene ID" value="MCOS_0000029601"/>
</dbReference>
<dbReference type="OrthoDB" id="252722at2759"/>
<name>A0A0R3U1P0_MESCO</name>
<sequence>MRPAPPHPPLGTSTWNAAESSFAEIRALVERRQAEVIQSIKRISEEKRRALEDQLALIESERSLVRGQCDSLNDLVRFNCLLPS</sequence>
<reference evidence="1 2" key="2">
    <citation type="submission" date="2018-10" db="EMBL/GenBank/DDBJ databases">
        <authorList>
            <consortium name="Pathogen Informatics"/>
        </authorList>
    </citation>
    <scope>NUCLEOTIDE SEQUENCE [LARGE SCALE GENOMIC DNA]</scope>
</reference>
<accession>A0A0R3U1P0</accession>
<protein>
    <submittedName>
        <fullName evidence="3">Tektin</fullName>
    </submittedName>
</protein>
<dbReference type="Proteomes" id="UP000267029">
    <property type="component" value="Unassembled WGS sequence"/>
</dbReference>
<evidence type="ECO:0000313" key="2">
    <source>
        <dbReference type="Proteomes" id="UP000267029"/>
    </source>
</evidence>
<evidence type="ECO:0000313" key="1">
    <source>
        <dbReference type="EMBL" id="VDD74294.1"/>
    </source>
</evidence>
<organism evidence="3">
    <name type="scientific">Mesocestoides corti</name>
    <name type="common">Flatworm</name>
    <dbReference type="NCBI Taxonomy" id="53468"/>
    <lineage>
        <taxon>Eukaryota</taxon>
        <taxon>Metazoa</taxon>
        <taxon>Spiralia</taxon>
        <taxon>Lophotrochozoa</taxon>
        <taxon>Platyhelminthes</taxon>
        <taxon>Cestoda</taxon>
        <taxon>Eucestoda</taxon>
        <taxon>Cyclophyllidea</taxon>
        <taxon>Mesocestoididae</taxon>
        <taxon>Mesocestoides</taxon>
    </lineage>
</organism>